<gene>
    <name evidence="3" type="ORF">OSTQU699_LOCUS10586</name>
</gene>
<dbReference type="PANTHER" id="PTHR35731:SF1">
    <property type="entry name" value="8-AMINO-7-OXONONANOATE SYNTHASE"/>
    <property type="match status" value="1"/>
</dbReference>
<proteinExistence type="predicted"/>
<feature type="compositionally biased region" description="Gly residues" evidence="2">
    <location>
        <begin position="51"/>
        <end position="60"/>
    </location>
</feature>
<sequence length="207" mass="23299">MAEVGIYKAACQVCAAALTLRYVKRRSRGRNVAGSRRGAHEPRQLPPCGAAGDGQPGTSGEGDELLNLLREDVERKRRAEAELTSYVEGEKQKLREAAEQAKDAIDQMRQESKEIASQQHDEAMGNIDQMSLQLERDVKESQRRRESDEDEFVEWERNMTQQRNEGQFFKNLYTSVLSDQKSPEQTQDAMEDMQGNGKAIGVCLCMG</sequence>
<accession>A0A8S1JDC6</accession>
<evidence type="ECO:0000313" key="3">
    <source>
        <dbReference type="EMBL" id="CAD7705231.1"/>
    </source>
</evidence>
<evidence type="ECO:0000256" key="2">
    <source>
        <dbReference type="SAM" id="MobiDB-lite"/>
    </source>
</evidence>
<keyword evidence="4" id="KW-1185">Reference proteome</keyword>
<dbReference type="Proteomes" id="UP000708148">
    <property type="component" value="Unassembled WGS sequence"/>
</dbReference>
<feature type="region of interest" description="Disordered" evidence="2">
    <location>
        <begin position="29"/>
        <end position="63"/>
    </location>
</feature>
<reference evidence="3" key="1">
    <citation type="submission" date="2020-12" db="EMBL/GenBank/DDBJ databases">
        <authorList>
            <person name="Iha C."/>
        </authorList>
    </citation>
    <scope>NUCLEOTIDE SEQUENCE</scope>
</reference>
<comment type="caution">
    <text evidence="3">The sequence shown here is derived from an EMBL/GenBank/DDBJ whole genome shotgun (WGS) entry which is preliminary data.</text>
</comment>
<keyword evidence="1" id="KW-0175">Coiled coil</keyword>
<evidence type="ECO:0000313" key="4">
    <source>
        <dbReference type="Proteomes" id="UP000708148"/>
    </source>
</evidence>
<name>A0A8S1JDC6_9CHLO</name>
<evidence type="ECO:0000256" key="1">
    <source>
        <dbReference type="SAM" id="Coils"/>
    </source>
</evidence>
<protein>
    <submittedName>
        <fullName evidence="3">Uncharacterized protein</fullName>
    </submittedName>
</protein>
<feature type="coiled-coil region" evidence="1">
    <location>
        <begin position="87"/>
        <end position="165"/>
    </location>
</feature>
<organism evidence="3 4">
    <name type="scientific">Ostreobium quekettii</name>
    <dbReference type="NCBI Taxonomy" id="121088"/>
    <lineage>
        <taxon>Eukaryota</taxon>
        <taxon>Viridiplantae</taxon>
        <taxon>Chlorophyta</taxon>
        <taxon>core chlorophytes</taxon>
        <taxon>Ulvophyceae</taxon>
        <taxon>TCBD clade</taxon>
        <taxon>Bryopsidales</taxon>
        <taxon>Ostreobineae</taxon>
        <taxon>Ostreobiaceae</taxon>
        <taxon>Ostreobium</taxon>
    </lineage>
</organism>
<dbReference type="EMBL" id="CAJHUC010003057">
    <property type="protein sequence ID" value="CAD7705231.1"/>
    <property type="molecule type" value="Genomic_DNA"/>
</dbReference>
<dbReference type="OrthoDB" id="515004at2759"/>
<dbReference type="PANTHER" id="PTHR35731">
    <property type="entry name" value="8-AMINO-7-OXONONANOATE SYNTHASE"/>
    <property type="match status" value="1"/>
</dbReference>
<dbReference type="AlphaFoldDB" id="A0A8S1JDC6"/>